<dbReference type="Gene3D" id="3.40.50.10420">
    <property type="entry name" value="NagB/RpiA/CoA transferase-like"/>
    <property type="match status" value="1"/>
</dbReference>
<dbReference type="PANTHER" id="PTHR23407">
    <property type="entry name" value="ATPASE INHIBITOR/5-FORMYLTETRAHYDROFOLATE CYCLO-LIGASE"/>
    <property type="match status" value="1"/>
</dbReference>
<dbReference type="Proteomes" id="UP000034893">
    <property type="component" value="Unassembled WGS sequence"/>
</dbReference>
<name>A0A0G0LF33_9BACT</name>
<dbReference type="InterPro" id="IPR024185">
    <property type="entry name" value="FTHF_cligase-like_sf"/>
</dbReference>
<dbReference type="InterPro" id="IPR002698">
    <property type="entry name" value="FTHF_cligase"/>
</dbReference>
<dbReference type="GO" id="GO:0030272">
    <property type="term" value="F:5-formyltetrahydrofolate cyclo-ligase activity"/>
    <property type="evidence" value="ECO:0007669"/>
    <property type="project" value="UniProtKB-EC"/>
</dbReference>
<reference evidence="6 7" key="1">
    <citation type="journal article" date="2015" name="Nature">
        <title>rRNA introns, odd ribosomes, and small enigmatic genomes across a large radiation of phyla.</title>
        <authorList>
            <person name="Brown C.T."/>
            <person name="Hug L.A."/>
            <person name="Thomas B.C."/>
            <person name="Sharon I."/>
            <person name="Castelle C.J."/>
            <person name="Singh A."/>
            <person name="Wilkins M.J."/>
            <person name="Williams K.H."/>
            <person name="Banfield J.F."/>
        </authorList>
    </citation>
    <scope>NUCLEOTIDE SEQUENCE [LARGE SCALE GENOMIC DNA]</scope>
</reference>
<keyword evidence="5" id="KW-0479">Metal-binding</keyword>
<dbReference type="PANTHER" id="PTHR23407:SF1">
    <property type="entry name" value="5-FORMYLTETRAHYDROFOLATE CYCLO-LIGASE"/>
    <property type="match status" value="1"/>
</dbReference>
<dbReference type="EMBL" id="LBVP01000010">
    <property type="protein sequence ID" value="KKQ89637.1"/>
    <property type="molecule type" value="Genomic_DNA"/>
</dbReference>
<sequence length="216" mass="25222">MLKYKFFTLWSFVNNFDKKVLRNILFTKRLRFSKKFITQVSQEITRKILSVREFADKKAFCLYLPINNEVDTRDIIDDLLQKKANIFVPAFSKKYDDYSFAKFTSWQDLEEGPKGILQPQIIEPFDSSLIEVAILPGLAFSKSGVRLGYGKGVFDKLLSKSKALRIGLAYDFQIVDEIPQEKHDLNMNLVVTEEKVYRMKKNDKICGQDFIYCRIV</sequence>
<organism evidence="6 7">
    <name type="scientific">Candidatus Curtissbacteria bacterium GW2011_GWC2_38_9</name>
    <dbReference type="NCBI Taxonomy" id="1618414"/>
    <lineage>
        <taxon>Bacteria</taxon>
        <taxon>Candidatus Curtissiibacteriota</taxon>
    </lineage>
</organism>
<feature type="binding site" evidence="4">
    <location>
        <position position="69"/>
    </location>
    <ligand>
        <name>substrate</name>
    </ligand>
</feature>
<dbReference type="GO" id="GO:0005524">
    <property type="term" value="F:ATP binding"/>
    <property type="evidence" value="ECO:0007669"/>
    <property type="project" value="UniProtKB-KW"/>
</dbReference>
<dbReference type="Pfam" id="PF01812">
    <property type="entry name" value="5-FTHF_cyc-lig"/>
    <property type="match status" value="1"/>
</dbReference>
<comment type="caution">
    <text evidence="6">The sequence shown here is derived from an EMBL/GenBank/DDBJ whole genome shotgun (WGS) entry which is preliminary data.</text>
</comment>
<dbReference type="PIRSF" id="PIRSF006806">
    <property type="entry name" value="FTHF_cligase"/>
    <property type="match status" value="1"/>
</dbReference>
<comment type="catalytic activity">
    <reaction evidence="5">
        <text>(6S)-5-formyl-5,6,7,8-tetrahydrofolate + ATP = (6R)-5,10-methenyltetrahydrofolate + ADP + phosphate</text>
        <dbReference type="Rhea" id="RHEA:10488"/>
        <dbReference type="ChEBI" id="CHEBI:30616"/>
        <dbReference type="ChEBI" id="CHEBI:43474"/>
        <dbReference type="ChEBI" id="CHEBI:57455"/>
        <dbReference type="ChEBI" id="CHEBI:57457"/>
        <dbReference type="ChEBI" id="CHEBI:456216"/>
        <dbReference type="EC" id="6.3.3.2"/>
    </reaction>
</comment>
<proteinExistence type="inferred from homology"/>
<keyword evidence="3 4" id="KW-0067">ATP-binding</keyword>
<evidence type="ECO:0000256" key="1">
    <source>
        <dbReference type="ARBA" id="ARBA00010638"/>
    </source>
</evidence>
<feature type="binding site" evidence="4">
    <location>
        <begin position="18"/>
        <end position="22"/>
    </location>
    <ligand>
        <name>ATP</name>
        <dbReference type="ChEBI" id="CHEBI:30616"/>
    </ligand>
</feature>
<feature type="binding site" evidence="4">
    <location>
        <position position="64"/>
    </location>
    <ligand>
        <name>substrate</name>
    </ligand>
</feature>
<keyword evidence="5" id="KW-0460">Magnesium</keyword>
<gene>
    <name evidence="6" type="ORF">UT12_C0010G0008</name>
</gene>
<protein>
    <recommendedName>
        <fullName evidence="5">5-formyltetrahydrofolate cyclo-ligase</fullName>
        <ecNumber evidence="5">6.3.3.2</ecNumber>
    </recommendedName>
</protein>
<evidence type="ECO:0000256" key="2">
    <source>
        <dbReference type="ARBA" id="ARBA00022741"/>
    </source>
</evidence>
<comment type="cofactor">
    <cofactor evidence="5">
        <name>Mg(2+)</name>
        <dbReference type="ChEBI" id="CHEBI:18420"/>
    </cofactor>
</comment>
<dbReference type="GO" id="GO:0009396">
    <property type="term" value="P:folic acid-containing compound biosynthetic process"/>
    <property type="evidence" value="ECO:0007669"/>
    <property type="project" value="TreeGrafter"/>
</dbReference>
<evidence type="ECO:0000256" key="3">
    <source>
        <dbReference type="ARBA" id="ARBA00022840"/>
    </source>
</evidence>
<evidence type="ECO:0000313" key="7">
    <source>
        <dbReference type="Proteomes" id="UP000034893"/>
    </source>
</evidence>
<dbReference type="EC" id="6.3.3.2" evidence="5"/>
<evidence type="ECO:0000313" key="6">
    <source>
        <dbReference type="EMBL" id="KKQ89637.1"/>
    </source>
</evidence>
<dbReference type="GO" id="GO:0035999">
    <property type="term" value="P:tetrahydrofolate interconversion"/>
    <property type="evidence" value="ECO:0007669"/>
    <property type="project" value="TreeGrafter"/>
</dbReference>
<dbReference type="GO" id="GO:0046872">
    <property type="term" value="F:metal ion binding"/>
    <property type="evidence" value="ECO:0007669"/>
    <property type="project" value="UniProtKB-KW"/>
</dbReference>
<dbReference type="SUPFAM" id="SSF100950">
    <property type="entry name" value="NagB/RpiA/CoA transferase-like"/>
    <property type="match status" value="1"/>
</dbReference>
<accession>A0A0G0LF33</accession>
<evidence type="ECO:0000256" key="5">
    <source>
        <dbReference type="RuleBase" id="RU361279"/>
    </source>
</evidence>
<evidence type="ECO:0000256" key="4">
    <source>
        <dbReference type="PIRSR" id="PIRSR006806-1"/>
    </source>
</evidence>
<dbReference type="AlphaFoldDB" id="A0A0G0LF33"/>
<keyword evidence="2 4" id="KW-0547">Nucleotide-binding</keyword>
<comment type="similarity">
    <text evidence="1 5">Belongs to the 5-formyltetrahydrofolate cyclo-ligase family.</text>
</comment>
<dbReference type="InterPro" id="IPR037171">
    <property type="entry name" value="NagB/RpiA_transferase-like"/>
</dbReference>
<dbReference type="NCBIfam" id="TIGR02727">
    <property type="entry name" value="MTHFS_bact"/>
    <property type="match status" value="1"/>
</dbReference>